<evidence type="ECO:0000313" key="2">
    <source>
        <dbReference type="Proteomes" id="UP000591803"/>
    </source>
</evidence>
<dbReference type="InterPro" id="IPR010069">
    <property type="entry name" value="CdiA_FHA1_rpt"/>
</dbReference>
<dbReference type="AlphaFoldDB" id="A0A7W3HAU8"/>
<dbReference type="EMBL" id="JABXRI010000001">
    <property type="protein sequence ID" value="MBA8063797.1"/>
    <property type="molecule type" value="Genomic_DNA"/>
</dbReference>
<name>A0A7W3HAU8_CITFR</name>
<dbReference type="NCBIfam" id="TIGR01731">
    <property type="entry name" value="fil_hemag_20aa"/>
    <property type="match status" value="1"/>
</dbReference>
<organism evidence="1 2">
    <name type="scientific">Citrobacter freundii</name>
    <dbReference type="NCBI Taxonomy" id="546"/>
    <lineage>
        <taxon>Bacteria</taxon>
        <taxon>Pseudomonadati</taxon>
        <taxon>Pseudomonadota</taxon>
        <taxon>Gammaproteobacteria</taxon>
        <taxon>Enterobacterales</taxon>
        <taxon>Enterobacteriaceae</taxon>
        <taxon>Citrobacter</taxon>
        <taxon>Citrobacter freundii complex</taxon>
    </lineage>
</organism>
<gene>
    <name evidence="1" type="ORF">HV077_15670</name>
</gene>
<protein>
    <submittedName>
        <fullName evidence="1">Uncharacterized protein</fullName>
    </submittedName>
</protein>
<reference evidence="1 2" key="1">
    <citation type="submission" date="2020-06" db="EMBL/GenBank/DDBJ databases">
        <title>REHAB project genomes.</title>
        <authorList>
            <person name="Shaw L.P."/>
        </authorList>
    </citation>
    <scope>NUCLEOTIDE SEQUENCE [LARGE SCALE GENOMIC DNA]</scope>
    <source>
        <strain evidence="1 2">RHBSTW-00116</strain>
    </source>
</reference>
<dbReference type="Proteomes" id="UP000591803">
    <property type="component" value="Unassembled WGS sequence"/>
</dbReference>
<proteinExistence type="predicted"/>
<evidence type="ECO:0000313" key="1">
    <source>
        <dbReference type="EMBL" id="MBA8063797.1"/>
    </source>
</evidence>
<comment type="caution">
    <text evidence="1">The sequence shown here is derived from an EMBL/GenBank/DDBJ whole genome shotgun (WGS) entry which is preliminary data.</text>
</comment>
<accession>A0A7W3HAU8</accession>
<sequence length="120" mass="13331">MTLAATTIDNRSSTTTAHGDMRVFASVVHNTGNGATLHSQKNLWIQKDAQGNKSNLVENRSATIKTNTGDLVIRTDRLENIISRADTIISTERPTTALVSDSRLGWQSLNWFYNSLNLLW</sequence>